<organism evidence="2 3">
    <name type="scientific">Aphanizomenon flos-aquae LD13</name>
    <dbReference type="NCBI Taxonomy" id="1710894"/>
    <lineage>
        <taxon>Bacteria</taxon>
        <taxon>Bacillati</taxon>
        <taxon>Cyanobacteriota</taxon>
        <taxon>Cyanophyceae</taxon>
        <taxon>Nostocales</taxon>
        <taxon>Aphanizomenonaceae</taxon>
        <taxon>Aphanizomenon</taxon>
    </lineage>
</organism>
<feature type="region of interest" description="Disordered" evidence="1">
    <location>
        <begin position="1"/>
        <end position="25"/>
    </location>
</feature>
<accession>A0A1B7W0E8</accession>
<evidence type="ECO:0000313" key="2">
    <source>
        <dbReference type="EMBL" id="OBQ26735.1"/>
    </source>
</evidence>
<protein>
    <submittedName>
        <fullName evidence="2">Uncharacterized protein</fullName>
    </submittedName>
</protein>
<evidence type="ECO:0000313" key="3">
    <source>
        <dbReference type="Proteomes" id="UP000092382"/>
    </source>
</evidence>
<feature type="compositionally biased region" description="Polar residues" evidence="1">
    <location>
        <begin position="1"/>
        <end position="13"/>
    </location>
</feature>
<dbReference type="Proteomes" id="UP000092382">
    <property type="component" value="Unassembled WGS sequence"/>
</dbReference>
<reference evidence="2 3" key="1">
    <citation type="submission" date="2015-09" db="EMBL/GenBank/DDBJ databases">
        <title>Whole genome shotgun sequence assembly of Aphanizomenon flos-aquae UKL13.</title>
        <authorList>
            <person name="Driscoll C."/>
        </authorList>
    </citation>
    <scope>NUCLEOTIDE SEQUENCE [LARGE SCALE GENOMIC DNA]</scope>
    <source>
        <strain evidence="2">MDT13</strain>
    </source>
</reference>
<gene>
    <name evidence="2" type="ORF">AN481_04060</name>
</gene>
<sequence>MAQFPTSSDYAHSTENKGYVSGERRNHQVSANTQFWHNLKYAISASSGFQRWQLECNAQLQSLRLDQQVQMYLRETLETLAY</sequence>
<name>A0A1B7W0E8_APHFL</name>
<dbReference type="AlphaFoldDB" id="A0A1B7W0E8"/>
<proteinExistence type="predicted"/>
<evidence type="ECO:0000256" key="1">
    <source>
        <dbReference type="SAM" id="MobiDB-lite"/>
    </source>
</evidence>
<comment type="caution">
    <text evidence="2">The sequence shown here is derived from an EMBL/GenBank/DDBJ whole genome shotgun (WGS) entry which is preliminary data.</text>
</comment>
<dbReference type="PATRIC" id="fig|1710894.3.peg.1277"/>
<dbReference type="EMBL" id="LJOY01000008">
    <property type="protein sequence ID" value="OBQ26735.1"/>
    <property type="molecule type" value="Genomic_DNA"/>
</dbReference>